<name>A0A9N9JU81_9GLOM</name>
<feature type="non-terminal residue" evidence="1">
    <location>
        <position position="227"/>
    </location>
</feature>
<dbReference type="AlphaFoldDB" id="A0A9N9JU81"/>
<proteinExistence type="predicted"/>
<dbReference type="OrthoDB" id="2436897at2759"/>
<gene>
    <name evidence="1" type="ORF">CPELLU_LOCUS17358</name>
</gene>
<evidence type="ECO:0000313" key="2">
    <source>
        <dbReference type="Proteomes" id="UP000789759"/>
    </source>
</evidence>
<feature type="non-terminal residue" evidence="1">
    <location>
        <position position="1"/>
    </location>
</feature>
<sequence>VDNTYKRNSQSQLVLPSQIIIENSYIKDLFKGLNLAYVLPSHTTLSRWLLDEKIAQAFHNTAIAATTMWKDLDHSAQKCKELILQFCYYDANKKPFDLPYIQGLDTSMLWWRSIRSHPNHLSELAQRLFNKQICLGVEKLEGMITIRSYHIINIQSELTYFDAKLTESKLCEMVNIATIDDNIINKEELSRNNDDAYKKSSNSLFQTNILLEDFVNLQDPIFQDREI</sequence>
<reference evidence="1" key="1">
    <citation type="submission" date="2021-06" db="EMBL/GenBank/DDBJ databases">
        <authorList>
            <person name="Kallberg Y."/>
            <person name="Tangrot J."/>
            <person name="Rosling A."/>
        </authorList>
    </citation>
    <scope>NUCLEOTIDE SEQUENCE</scope>
    <source>
        <strain evidence="1">FL966</strain>
    </source>
</reference>
<organism evidence="1 2">
    <name type="scientific">Cetraspora pellucida</name>
    <dbReference type="NCBI Taxonomy" id="1433469"/>
    <lineage>
        <taxon>Eukaryota</taxon>
        <taxon>Fungi</taxon>
        <taxon>Fungi incertae sedis</taxon>
        <taxon>Mucoromycota</taxon>
        <taxon>Glomeromycotina</taxon>
        <taxon>Glomeromycetes</taxon>
        <taxon>Diversisporales</taxon>
        <taxon>Gigasporaceae</taxon>
        <taxon>Cetraspora</taxon>
    </lineage>
</organism>
<dbReference type="EMBL" id="CAJVQA010029201">
    <property type="protein sequence ID" value="CAG8796348.1"/>
    <property type="molecule type" value="Genomic_DNA"/>
</dbReference>
<dbReference type="Proteomes" id="UP000789759">
    <property type="component" value="Unassembled WGS sequence"/>
</dbReference>
<protein>
    <submittedName>
        <fullName evidence="1">3871_t:CDS:1</fullName>
    </submittedName>
</protein>
<comment type="caution">
    <text evidence="1">The sequence shown here is derived from an EMBL/GenBank/DDBJ whole genome shotgun (WGS) entry which is preliminary data.</text>
</comment>
<evidence type="ECO:0000313" key="1">
    <source>
        <dbReference type="EMBL" id="CAG8796348.1"/>
    </source>
</evidence>
<accession>A0A9N9JU81</accession>
<keyword evidence="2" id="KW-1185">Reference proteome</keyword>